<sequence>MTAVSMHMPSMAPPGPPPSQALRPASPGNAYQHPALSGPNHMQTVAASGVGQGSASNLSLALPLSNNQGASNVLMNSSNSTAMTNSSDGSMSLTRVKLADMLPEDGAPSGVYTRTVENLSTSLVRHNAAVIELNGEDAALVRCALESAKLYFRSRGGSGGQVQSWGGPDWTKSSGYVAAPSRDLYLYRAGNTGRSNFDDVEPPPPVMPEVFRCLGKASRASLSAIARQLRLRGDVFGSMLDDSPLPSGEVSSSVLTATSFHPTGGSGKSVIPADASMGQEVEKGLLMLIATDTPGLQVCDPTGRWFLADNGVGPGDLILLTGKALQQATAGIRKASTYRVVPLPPNHAPGSAGRTSLAFRLMPRSNATIDCTPMQEAGHSVADSYVPILVSTFMDNLSAAEALNSNGSENSLETMNASSEPSLRSCLTDPISGQFLEDAMVAQCGHTYGGLTLKRVYETLTCNSCNATVEGSSLIPNIALREAAKAYKRELQFRNPASLKNVKRRREFVDQADQARSKRPNKDHPSSPTEKENVPRVGGGKGVQYPFSVNEKVMIKGNKRTPEKFVGREAHITSQCLNGWYLLKTLDNGESVRLQYRSLQKTTGDHNGVIEESRVHGTHHAYHVSRVTVF</sequence>
<dbReference type="PANTHER" id="PTHR33644:SF3">
    <property type="entry name" value="RING_U-BOX SUPERFAMILY PROTEIN"/>
    <property type="match status" value="1"/>
</dbReference>
<dbReference type="InterPro" id="IPR003613">
    <property type="entry name" value="Ubox_domain"/>
</dbReference>
<proteinExistence type="predicted"/>
<dbReference type="Proteomes" id="UP000244005">
    <property type="component" value="Unassembled WGS sequence"/>
</dbReference>
<dbReference type="SUPFAM" id="SSF57850">
    <property type="entry name" value="RING/U-box"/>
    <property type="match status" value="1"/>
</dbReference>
<organism evidence="4 5">
    <name type="scientific">Marchantia polymorpha</name>
    <name type="common">Common liverwort</name>
    <name type="synonym">Marchantia aquatica</name>
    <dbReference type="NCBI Taxonomy" id="3197"/>
    <lineage>
        <taxon>Eukaryota</taxon>
        <taxon>Viridiplantae</taxon>
        <taxon>Streptophyta</taxon>
        <taxon>Embryophyta</taxon>
        <taxon>Marchantiophyta</taxon>
        <taxon>Marchantiopsida</taxon>
        <taxon>Marchantiidae</taxon>
        <taxon>Marchantiales</taxon>
        <taxon>Marchantiaceae</taxon>
        <taxon>Marchantia</taxon>
    </lineage>
</organism>
<evidence type="ECO:0000256" key="2">
    <source>
        <dbReference type="SAM" id="MobiDB-lite"/>
    </source>
</evidence>
<dbReference type="InterPro" id="IPR027443">
    <property type="entry name" value="IPNS-like_sf"/>
</dbReference>
<comment type="pathway">
    <text evidence="1">Protein modification; protein ubiquitination.</text>
</comment>
<dbReference type="SUPFAM" id="SSF51197">
    <property type="entry name" value="Clavaminate synthase-like"/>
    <property type="match status" value="1"/>
</dbReference>
<dbReference type="AlphaFoldDB" id="A0A2R6WDJ7"/>
<dbReference type="EMBL" id="KZ772777">
    <property type="protein sequence ID" value="PTQ31925.1"/>
    <property type="molecule type" value="Genomic_DNA"/>
</dbReference>
<protein>
    <recommendedName>
        <fullName evidence="3">U-box domain-containing protein</fullName>
    </recommendedName>
</protein>
<accession>A0A2R6WDJ7</accession>
<dbReference type="PROSITE" id="PS51698">
    <property type="entry name" value="U_BOX"/>
    <property type="match status" value="1"/>
</dbReference>
<dbReference type="PANTHER" id="PTHR33644">
    <property type="entry name" value="U-BOX DOMAIN-CONTAINING PROTEIN 62-RELATED"/>
    <property type="match status" value="1"/>
</dbReference>
<feature type="region of interest" description="Disordered" evidence="2">
    <location>
        <begin position="502"/>
        <end position="543"/>
    </location>
</feature>
<feature type="compositionally biased region" description="Basic and acidic residues" evidence="2">
    <location>
        <begin position="507"/>
        <end position="534"/>
    </location>
</feature>
<dbReference type="GO" id="GO:0004842">
    <property type="term" value="F:ubiquitin-protein transferase activity"/>
    <property type="evidence" value="ECO:0007669"/>
    <property type="project" value="InterPro"/>
</dbReference>
<dbReference type="Gene3D" id="2.60.120.330">
    <property type="entry name" value="B-lactam Antibiotic, Isopenicillin N Synthase, Chain"/>
    <property type="match status" value="1"/>
</dbReference>
<dbReference type="OMA" id="SMRRVNR"/>
<dbReference type="OrthoDB" id="511285at2759"/>
<dbReference type="InterPro" id="IPR057649">
    <property type="entry name" value="PUB62-63_C"/>
</dbReference>
<feature type="region of interest" description="Disordered" evidence="2">
    <location>
        <begin position="1"/>
        <end position="49"/>
    </location>
</feature>
<evidence type="ECO:0000256" key="1">
    <source>
        <dbReference type="ARBA" id="ARBA00004906"/>
    </source>
</evidence>
<keyword evidence="5" id="KW-1185">Reference proteome</keyword>
<gene>
    <name evidence="4" type="ORF">MARPO_0105s0037</name>
</gene>
<name>A0A2R6WDJ7_MARPO</name>
<feature type="compositionally biased region" description="Low complexity" evidence="2">
    <location>
        <begin position="1"/>
        <end position="10"/>
    </location>
</feature>
<dbReference type="UniPathway" id="UPA00143"/>
<reference evidence="5" key="1">
    <citation type="journal article" date="2017" name="Cell">
        <title>Insights into land plant evolution garnered from the Marchantia polymorpha genome.</title>
        <authorList>
            <person name="Bowman J.L."/>
            <person name="Kohchi T."/>
            <person name="Yamato K.T."/>
            <person name="Jenkins J."/>
            <person name="Shu S."/>
            <person name="Ishizaki K."/>
            <person name="Yamaoka S."/>
            <person name="Nishihama R."/>
            <person name="Nakamura Y."/>
            <person name="Berger F."/>
            <person name="Adam C."/>
            <person name="Aki S.S."/>
            <person name="Althoff F."/>
            <person name="Araki T."/>
            <person name="Arteaga-Vazquez M.A."/>
            <person name="Balasubrmanian S."/>
            <person name="Barry K."/>
            <person name="Bauer D."/>
            <person name="Boehm C.R."/>
            <person name="Briginshaw L."/>
            <person name="Caballero-Perez J."/>
            <person name="Catarino B."/>
            <person name="Chen F."/>
            <person name="Chiyoda S."/>
            <person name="Chovatia M."/>
            <person name="Davies K.M."/>
            <person name="Delmans M."/>
            <person name="Demura T."/>
            <person name="Dierschke T."/>
            <person name="Dolan L."/>
            <person name="Dorantes-Acosta A.E."/>
            <person name="Eklund D.M."/>
            <person name="Florent S.N."/>
            <person name="Flores-Sandoval E."/>
            <person name="Fujiyama A."/>
            <person name="Fukuzawa H."/>
            <person name="Galik B."/>
            <person name="Grimanelli D."/>
            <person name="Grimwood J."/>
            <person name="Grossniklaus U."/>
            <person name="Hamada T."/>
            <person name="Haseloff J."/>
            <person name="Hetherington A.J."/>
            <person name="Higo A."/>
            <person name="Hirakawa Y."/>
            <person name="Hundley H.N."/>
            <person name="Ikeda Y."/>
            <person name="Inoue K."/>
            <person name="Inoue S.I."/>
            <person name="Ishida S."/>
            <person name="Jia Q."/>
            <person name="Kakita M."/>
            <person name="Kanazawa T."/>
            <person name="Kawai Y."/>
            <person name="Kawashima T."/>
            <person name="Kennedy M."/>
            <person name="Kinose K."/>
            <person name="Kinoshita T."/>
            <person name="Kohara Y."/>
            <person name="Koide E."/>
            <person name="Komatsu K."/>
            <person name="Kopischke S."/>
            <person name="Kubo M."/>
            <person name="Kyozuka J."/>
            <person name="Lagercrantz U."/>
            <person name="Lin S.S."/>
            <person name="Lindquist E."/>
            <person name="Lipzen A.M."/>
            <person name="Lu C.W."/>
            <person name="De Luna E."/>
            <person name="Martienssen R.A."/>
            <person name="Minamino N."/>
            <person name="Mizutani M."/>
            <person name="Mizutani M."/>
            <person name="Mochizuki N."/>
            <person name="Monte I."/>
            <person name="Mosher R."/>
            <person name="Nagasaki H."/>
            <person name="Nakagami H."/>
            <person name="Naramoto S."/>
            <person name="Nishitani K."/>
            <person name="Ohtani M."/>
            <person name="Okamoto T."/>
            <person name="Okumura M."/>
            <person name="Phillips J."/>
            <person name="Pollak B."/>
            <person name="Reinders A."/>
            <person name="Rovekamp M."/>
            <person name="Sano R."/>
            <person name="Sawa S."/>
            <person name="Schmid M.W."/>
            <person name="Shirakawa M."/>
            <person name="Solano R."/>
            <person name="Spunde A."/>
            <person name="Suetsugu N."/>
            <person name="Sugano S."/>
            <person name="Sugiyama A."/>
            <person name="Sun R."/>
            <person name="Suzuki Y."/>
            <person name="Takenaka M."/>
            <person name="Takezawa D."/>
            <person name="Tomogane H."/>
            <person name="Tsuzuki M."/>
            <person name="Ueda T."/>
            <person name="Umeda M."/>
            <person name="Ward J.M."/>
            <person name="Watanabe Y."/>
            <person name="Yazaki K."/>
            <person name="Yokoyama R."/>
            <person name="Yoshitake Y."/>
            <person name="Yotsui I."/>
            <person name="Zachgo S."/>
            <person name="Schmutz J."/>
        </authorList>
    </citation>
    <scope>NUCLEOTIDE SEQUENCE [LARGE SCALE GENOMIC DNA]</scope>
    <source>
        <strain evidence="5">Tak-1</strain>
    </source>
</reference>
<evidence type="ECO:0000313" key="4">
    <source>
        <dbReference type="EMBL" id="PTQ31925.1"/>
    </source>
</evidence>
<evidence type="ECO:0000313" key="5">
    <source>
        <dbReference type="Proteomes" id="UP000244005"/>
    </source>
</evidence>
<feature type="domain" description="U-box" evidence="3">
    <location>
        <begin position="422"/>
        <end position="494"/>
    </location>
</feature>
<dbReference type="GO" id="GO:0016567">
    <property type="term" value="P:protein ubiquitination"/>
    <property type="evidence" value="ECO:0007669"/>
    <property type="project" value="UniProtKB-UniPathway"/>
</dbReference>
<dbReference type="Gene3D" id="3.30.40.10">
    <property type="entry name" value="Zinc/RING finger domain, C3HC4 (zinc finger)"/>
    <property type="match status" value="1"/>
</dbReference>
<dbReference type="Gramene" id="Mp3g08800.1">
    <property type="protein sequence ID" value="Mp3g08800.1.cds"/>
    <property type="gene ID" value="Mp3g08800"/>
</dbReference>
<dbReference type="InterPro" id="IPR013083">
    <property type="entry name" value="Znf_RING/FYVE/PHD"/>
</dbReference>
<dbReference type="Pfam" id="PF23112">
    <property type="entry name" value="PUB62-63_C"/>
    <property type="match status" value="1"/>
</dbReference>
<evidence type="ECO:0000259" key="3">
    <source>
        <dbReference type="PROSITE" id="PS51698"/>
    </source>
</evidence>